<dbReference type="GO" id="GO:0008233">
    <property type="term" value="F:peptidase activity"/>
    <property type="evidence" value="ECO:0007669"/>
    <property type="project" value="UniProtKB-KW"/>
</dbReference>
<evidence type="ECO:0000256" key="5">
    <source>
        <dbReference type="SAM" id="Phobius"/>
    </source>
</evidence>
<feature type="transmembrane region" description="Helical" evidence="5">
    <location>
        <begin position="45"/>
        <end position="63"/>
    </location>
</feature>
<dbReference type="OrthoDB" id="9792945at2"/>
<protein>
    <submittedName>
        <fullName evidence="7">Membrane protein implicated in regulation of membrane protease activity</fullName>
    </submittedName>
</protein>
<evidence type="ECO:0000256" key="2">
    <source>
        <dbReference type="ARBA" id="ARBA00022692"/>
    </source>
</evidence>
<feature type="transmembrane region" description="Helical" evidence="5">
    <location>
        <begin position="7"/>
        <end position="39"/>
    </location>
</feature>
<reference evidence="8" key="1">
    <citation type="submission" date="2016-10" db="EMBL/GenBank/DDBJ databases">
        <authorList>
            <person name="Varghese N."/>
            <person name="Submissions S."/>
        </authorList>
    </citation>
    <scope>NUCLEOTIDE SEQUENCE [LARGE SCALE GENOMIC DNA]</scope>
    <source>
        <strain evidence="8">DSM 45245</strain>
    </source>
</reference>
<dbReference type="InterPro" id="IPR012340">
    <property type="entry name" value="NA-bd_OB-fold"/>
</dbReference>
<dbReference type="PANTHER" id="PTHR33507">
    <property type="entry name" value="INNER MEMBRANE PROTEIN YBBJ"/>
    <property type="match status" value="1"/>
</dbReference>
<organism evidence="7 8">
    <name type="scientific">Micromonospora pattaloongensis</name>
    <dbReference type="NCBI Taxonomy" id="405436"/>
    <lineage>
        <taxon>Bacteria</taxon>
        <taxon>Bacillati</taxon>
        <taxon>Actinomycetota</taxon>
        <taxon>Actinomycetes</taxon>
        <taxon>Micromonosporales</taxon>
        <taxon>Micromonosporaceae</taxon>
        <taxon>Micromonospora</taxon>
    </lineage>
</organism>
<evidence type="ECO:0000313" key="8">
    <source>
        <dbReference type="Proteomes" id="UP000242415"/>
    </source>
</evidence>
<evidence type="ECO:0000313" key="7">
    <source>
        <dbReference type="EMBL" id="SDZ11953.1"/>
    </source>
</evidence>
<dbReference type="InterPro" id="IPR052165">
    <property type="entry name" value="Membrane_assoc_protease"/>
</dbReference>
<comment type="subcellular location">
    <subcellularLocation>
        <location evidence="1">Membrane</location>
        <topology evidence="1">Multi-pass membrane protein</topology>
    </subcellularLocation>
</comment>
<proteinExistence type="predicted"/>
<gene>
    <name evidence="7" type="ORF">SAMN05444365_105408</name>
</gene>
<evidence type="ECO:0000256" key="3">
    <source>
        <dbReference type="ARBA" id="ARBA00022989"/>
    </source>
</evidence>
<keyword evidence="7" id="KW-0645">Protease</keyword>
<dbReference type="STRING" id="405436.SAMN05444365_105408"/>
<keyword evidence="3 5" id="KW-1133">Transmembrane helix</keyword>
<name>A0A1H3QF95_9ACTN</name>
<dbReference type="SUPFAM" id="SSF141322">
    <property type="entry name" value="NfeD domain-like"/>
    <property type="match status" value="1"/>
</dbReference>
<evidence type="ECO:0000259" key="6">
    <source>
        <dbReference type="Pfam" id="PF01957"/>
    </source>
</evidence>
<dbReference type="RefSeq" id="WP_091557994.1">
    <property type="nucleotide sequence ID" value="NZ_FNPH01000005.1"/>
</dbReference>
<sequence>MEPVIWIVLGVLLAVAEVFTTTLFLIMFAVGAAAAAAAAALGAPVLVQVIVFAVVSALTVAVARPAIQRRVRPALEGDEKAFGVEALEGATAMVVEPVDVNGGMIKIDGELWTARSYDGTQVFATGERVRVIEVKGVTAMVWRDDNP</sequence>
<evidence type="ECO:0000256" key="4">
    <source>
        <dbReference type="ARBA" id="ARBA00023136"/>
    </source>
</evidence>
<accession>A0A1H3QF95</accession>
<dbReference type="InterPro" id="IPR002810">
    <property type="entry name" value="NfeD-like_C"/>
</dbReference>
<keyword evidence="4 5" id="KW-0472">Membrane</keyword>
<evidence type="ECO:0000256" key="1">
    <source>
        <dbReference type="ARBA" id="ARBA00004141"/>
    </source>
</evidence>
<dbReference type="GO" id="GO:0005886">
    <property type="term" value="C:plasma membrane"/>
    <property type="evidence" value="ECO:0007669"/>
    <property type="project" value="TreeGrafter"/>
</dbReference>
<dbReference type="Pfam" id="PF01957">
    <property type="entry name" value="NfeD"/>
    <property type="match status" value="1"/>
</dbReference>
<dbReference type="EMBL" id="FNPH01000005">
    <property type="protein sequence ID" value="SDZ11953.1"/>
    <property type="molecule type" value="Genomic_DNA"/>
</dbReference>
<keyword evidence="8" id="KW-1185">Reference proteome</keyword>
<dbReference type="PANTHER" id="PTHR33507:SF3">
    <property type="entry name" value="INNER MEMBRANE PROTEIN YBBJ"/>
    <property type="match status" value="1"/>
</dbReference>
<keyword evidence="7" id="KW-0378">Hydrolase</keyword>
<dbReference type="Proteomes" id="UP000242415">
    <property type="component" value="Unassembled WGS sequence"/>
</dbReference>
<dbReference type="AlphaFoldDB" id="A0A1H3QF95"/>
<keyword evidence="2 5" id="KW-0812">Transmembrane</keyword>
<dbReference type="GO" id="GO:0006508">
    <property type="term" value="P:proteolysis"/>
    <property type="evidence" value="ECO:0007669"/>
    <property type="project" value="UniProtKB-KW"/>
</dbReference>
<feature type="domain" description="NfeD-like C-terminal" evidence="6">
    <location>
        <begin position="84"/>
        <end position="143"/>
    </location>
</feature>
<dbReference type="Gene3D" id="2.40.50.140">
    <property type="entry name" value="Nucleic acid-binding proteins"/>
    <property type="match status" value="1"/>
</dbReference>